<dbReference type="RefSeq" id="WP_007077555.1">
    <property type="nucleotide sequence ID" value="NZ_CM001024.1"/>
</dbReference>
<proteinExistence type="predicted"/>
<evidence type="ECO:0000313" key="2">
    <source>
        <dbReference type="EMBL" id="EFQ83817.1"/>
    </source>
</evidence>
<name>E2S993_9ACTN</name>
<dbReference type="SUPFAM" id="SSF55729">
    <property type="entry name" value="Acyl-CoA N-acyltransferases (Nat)"/>
    <property type="match status" value="1"/>
</dbReference>
<dbReference type="EMBL" id="ACLF03000003">
    <property type="protein sequence ID" value="EFQ83817.1"/>
    <property type="molecule type" value="Genomic_DNA"/>
</dbReference>
<sequence>MAARSPVVLRDAGLADAAALIELWEDGVAAGLDADAGQQQSLWRRPTVDEASLTLTEHQSRSGSRVIVALVDDEIVGATVCQITTLTPITPTRVLVVTDLQVSTRHRRRGVAWALLSAVADHGDDHDCEVVLACIPAQAREPHRYLTKVGFSQVAVLRAIQASKLRSRLTARSTHSRETGRMIAVRRTLRRRQGARPTA</sequence>
<evidence type="ECO:0000313" key="3">
    <source>
        <dbReference type="Proteomes" id="UP000003111"/>
    </source>
</evidence>
<dbReference type="OrthoDB" id="3828793at2"/>
<dbReference type="InterPro" id="IPR000182">
    <property type="entry name" value="GNAT_dom"/>
</dbReference>
<dbReference type="PROSITE" id="PS51186">
    <property type="entry name" value="GNAT"/>
    <property type="match status" value="1"/>
</dbReference>
<organism evidence="2 3">
    <name type="scientific">Aeromicrobium marinum DSM 15272</name>
    <dbReference type="NCBI Taxonomy" id="585531"/>
    <lineage>
        <taxon>Bacteria</taxon>
        <taxon>Bacillati</taxon>
        <taxon>Actinomycetota</taxon>
        <taxon>Actinomycetes</taxon>
        <taxon>Propionibacteriales</taxon>
        <taxon>Nocardioidaceae</taxon>
        <taxon>Aeromicrobium</taxon>
    </lineage>
</organism>
<reference evidence="2" key="1">
    <citation type="submission" date="2010-08" db="EMBL/GenBank/DDBJ databases">
        <authorList>
            <person name="Muzny D."/>
            <person name="Qin X."/>
            <person name="Buhay C."/>
            <person name="Dugan-Rocha S."/>
            <person name="Ding Y."/>
            <person name="Chen G."/>
            <person name="Hawes A."/>
            <person name="Holder M."/>
            <person name="Jhangiani S."/>
            <person name="Johnson A."/>
            <person name="Khan Z."/>
            <person name="Li Z."/>
            <person name="Liu W."/>
            <person name="Liu X."/>
            <person name="Perez L."/>
            <person name="Shen H."/>
            <person name="Wang Q."/>
            <person name="Watt J."/>
            <person name="Xi L."/>
            <person name="Xin Y."/>
            <person name="Zhou J."/>
            <person name="Deng J."/>
            <person name="Jiang H."/>
            <person name="Liu Y."/>
            <person name="Qu J."/>
            <person name="Song X.-Z."/>
            <person name="Zhang L."/>
            <person name="Villasana D."/>
            <person name="Johnson A."/>
            <person name="Liu J."/>
            <person name="Liyanage D."/>
            <person name="Lorensuhewa L."/>
            <person name="Robinson T."/>
            <person name="Song A."/>
            <person name="Song B.-B."/>
            <person name="Dinh H."/>
            <person name="Thornton R."/>
            <person name="Coyle M."/>
            <person name="Francisco L."/>
            <person name="Jackson L."/>
            <person name="Javaid M."/>
            <person name="Korchina V."/>
            <person name="Kovar C."/>
            <person name="Mata R."/>
            <person name="Mathew T."/>
            <person name="Ngo R."/>
            <person name="Nguyen L."/>
            <person name="Nguyen N."/>
            <person name="Okwuonu G."/>
            <person name="Ongeri F."/>
            <person name="Pham C."/>
            <person name="Simmons D."/>
            <person name="Wilczek-Boney K."/>
            <person name="Hale W."/>
            <person name="Jakkamsetti A."/>
            <person name="Pham P."/>
            <person name="Ruth R."/>
            <person name="San Lucas F."/>
            <person name="Warren J."/>
            <person name="Zhang J."/>
            <person name="Zhao Z."/>
            <person name="Zhou C."/>
            <person name="Zhu D."/>
            <person name="Lee S."/>
            <person name="Bess C."/>
            <person name="Blankenburg K."/>
            <person name="Forbes L."/>
            <person name="Fu Q."/>
            <person name="Gubbala S."/>
            <person name="Hirani K."/>
            <person name="Jayaseelan J.C."/>
            <person name="Lara F."/>
            <person name="Munidasa M."/>
            <person name="Palculict T."/>
            <person name="Patil S."/>
            <person name="Pu L.-L."/>
            <person name="Saada N."/>
            <person name="Tang L."/>
            <person name="Weissenberger G."/>
            <person name="Zhu Y."/>
            <person name="Hemphill L."/>
            <person name="Shang Y."/>
            <person name="Youmans B."/>
            <person name="Ayvaz T."/>
            <person name="Ross M."/>
            <person name="Santibanez J."/>
            <person name="Aqrawi P."/>
            <person name="Gross S."/>
            <person name="Joshi V."/>
            <person name="Fowler G."/>
            <person name="Nazareth L."/>
            <person name="Reid J."/>
            <person name="Worley K."/>
            <person name="Petrosino J."/>
            <person name="Highlander S."/>
            <person name="Gibbs R."/>
        </authorList>
    </citation>
    <scope>NUCLEOTIDE SEQUENCE [LARGE SCALE GENOMIC DNA]</scope>
    <source>
        <strain evidence="2">DSM 15272</strain>
    </source>
</reference>
<dbReference type="CDD" id="cd04301">
    <property type="entry name" value="NAT_SF"/>
    <property type="match status" value="1"/>
</dbReference>
<accession>E2S993</accession>
<dbReference type="GO" id="GO:0016747">
    <property type="term" value="F:acyltransferase activity, transferring groups other than amino-acyl groups"/>
    <property type="evidence" value="ECO:0007669"/>
    <property type="project" value="InterPro"/>
</dbReference>
<feature type="domain" description="N-acetyltransferase" evidence="1">
    <location>
        <begin position="7"/>
        <end position="172"/>
    </location>
</feature>
<dbReference type="Proteomes" id="UP000003111">
    <property type="component" value="Unassembled WGS sequence"/>
</dbReference>
<evidence type="ECO:0000259" key="1">
    <source>
        <dbReference type="PROSITE" id="PS51186"/>
    </source>
</evidence>
<dbReference type="eggNOG" id="COG0456">
    <property type="taxonomic scope" value="Bacteria"/>
</dbReference>
<dbReference type="Pfam" id="PF00583">
    <property type="entry name" value="Acetyltransf_1"/>
    <property type="match status" value="1"/>
</dbReference>
<dbReference type="STRING" id="585531.HMPREF0063_10533"/>
<gene>
    <name evidence="2" type="ORF">HMPREF0063_10533</name>
</gene>
<dbReference type="AlphaFoldDB" id="E2S993"/>
<protein>
    <submittedName>
        <fullName evidence="2">Acetyltransferase, GNAT family</fullName>
    </submittedName>
</protein>
<dbReference type="Gene3D" id="3.40.630.30">
    <property type="match status" value="1"/>
</dbReference>
<keyword evidence="3" id="KW-1185">Reference proteome</keyword>
<dbReference type="InterPro" id="IPR016181">
    <property type="entry name" value="Acyl_CoA_acyltransferase"/>
</dbReference>
<dbReference type="HOGENOM" id="CLU_1369691_0_0_11"/>
<comment type="caution">
    <text evidence="2">The sequence shown here is derived from an EMBL/GenBank/DDBJ whole genome shotgun (WGS) entry which is preliminary data.</text>
</comment>